<organism evidence="2 3">
    <name type="scientific">Pleurodeles waltl</name>
    <name type="common">Iberian ribbed newt</name>
    <dbReference type="NCBI Taxonomy" id="8319"/>
    <lineage>
        <taxon>Eukaryota</taxon>
        <taxon>Metazoa</taxon>
        <taxon>Chordata</taxon>
        <taxon>Craniata</taxon>
        <taxon>Vertebrata</taxon>
        <taxon>Euteleostomi</taxon>
        <taxon>Amphibia</taxon>
        <taxon>Batrachia</taxon>
        <taxon>Caudata</taxon>
        <taxon>Salamandroidea</taxon>
        <taxon>Salamandridae</taxon>
        <taxon>Pleurodelinae</taxon>
        <taxon>Pleurodeles</taxon>
    </lineage>
</organism>
<gene>
    <name evidence="2" type="ORF">NDU88_011627</name>
</gene>
<dbReference type="AlphaFoldDB" id="A0AAV7S444"/>
<sequence>MAEPCHTDKESLEKTERESTRRSEKSMSSRVKAVETITHWERGRGQDGGVSRRVGLGSAAYAQDLLPDPDREGPRGPDGMPRAVGHRGRALKTPVADQRLVCVAARGPCLAEGLETCWEAAGVRRHPYWGPRLPGERGL</sequence>
<proteinExistence type="predicted"/>
<feature type="region of interest" description="Disordered" evidence="1">
    <location>
        <begin position="58"/>
        <end position="91"/>
    </location>
</feature>
<dbReference type="EMBL" id="JANPWB010000009">
    <property type="protein sequence ID" value="KAJ1158955.1"/>
    <property type="molecule type" value="Genomic_DNA"/>
</dbReference>
<evidence type="ECO:0000313" key="3">
    <source>
        <dbReference type="Proteomes" id="UP001066276"/>
    </source>
</evidence>
<reference evidence="2" key="1">
    <citation type="journal article" date="2022" name="bioRxiv">
        <title>Sequencing and chromosome-scale assembly of the giantPleurodeles waltlgenome.</title>
        <authorList>
            <person name="Brown T."/>
            <person name="Elewa A."/>
            <person name="Iarovenko S."/>
            <person name="Subramanian E."/>
            <person name="Araus A.J."/>
            <person name="Petzold A."/>
            <person name="Susuki M."/>
            <person name="Suzuki K.-i.T."/>
            <person name="Hayashi T."/>
            <person name="Toyoda A."/>
            <person name="Oliveira C."/>
            <person name="Osipova E."/>
            <person name="Leigh N.D."/>
            <person name="Simon A."/>
            <person name="Yun M.H."/>
        </authorList>
    </citation>
    <scope>NUCLEOTIDE SEQUENCE</scope>
    <source>
        <strain evidence="2">20211129_DDA</strain>
        <tissue evidence="2">Liver</tissue>
    </source>
</reference>
<name>A0AAV7S444_PLEWA</name>
<accession>A0AAV7S444</accession>
<dbReference type="Proteomes" id="UP001066276">
    <property type="component" value="Chromosome 5"/>
</dbReference>
<keyword evidence="3" id="KW-1185">Reference proteome</keyword>
<evidence type="ECO:0000313" key="2">
    <source>
        <dbReference type="EMBL" id="KAJ1158955.1"/>
    </source>
</evidence>
<evidence type="ECO:0000256" key="1">
    <source>
        <dbReference type="SAM" id="MobiDB-lite"/>
    </source>
</evidence>
<comment type="caution">
    <text evidence="2">The sequence shown here is derived from an EMBL/GenBank/DDBJ whole genome shotgun (WGS) entry which is preliminary data.</text>
</comment>
<protein>
    <submittedName>
        <fullName evidence="2">Uncharacterized protein</fullName>
    </submittedName>
</protein>
<feature type="compositionally biased region" description="Basic and acidic residues" evidence="1">
    <location>
        <begin position="1"/>
        <end position="27"/>
    </location>
</feature>
<feature type="region of interest" description="Disordered" evidence="1">
    <location>
        <begin position="1"/>
        <end position="34"/>
    </location>
</feature>